<dbReference type="SUPFAM" id="SSF55469">
    <property type="entry name" value="FMN-dependent nitroreductase-like"/>
    <property type="match status" value="1"/>
</dbReference>
<proteinExistence type="predicted"/>
<reference evidence="4 5" key="1">
    <citation type="journal article" date="2015" name="Stand. Genomic Sci.">
        <title>Genomic Encyclopedia of Bacterial and Archaeal Type Strains, Phase III: the genomes of soil and plant-associated and newly described type strains.</title>
        <authorList>
            <person name="Whitman W.B."/>
            <person name="Woyke T."/>
            <person name="Klenk H.P."/>
            <person name="Zhou Y."/>
            <person name="Lilburn T.G."/>
            <person name="Beck B.J."/>
            <person name="De Vos P."/>
            <person name="Vandamme P."/>
            <person name="Eisen J.A."/>
            <person name="Garrity G."/>
            <person name="Hugenholtz P."/>
            <person name="Kyrpides N.C."/>
        </authorList>
    </citation>
    <scope>NUCLEOTIDE SEQUENCE [LARGE SCALE GENOMIC DNA]</scope>
    <source>
        <strain evidence="4 5">VKM Ac-2541</strain>
    </source>
</reference>
<dbReference type="GO" id="GO:0016491">
    <property type="term" value="F:oxidoreductase activity"/>
    <property type="evidence" value="ECO:0007669"/>
    <property type="project" value="UniProtKB-KW"/>
</dbReference>
<comment type="caution">
    <text evidence="4">The sequence shown here is derived from an EMBL/GenBank/DDBJ whole genome shotgun (WGS) entry which is preliminary data.</text>
</comment>
<dbReference type="Gene3D" id="3.40.109.10">
    <property type="entry name" value="NADH Oxidase"/>
    <property type="match status" value="1"/>
</dbReference>
<sequence length="96" mass="10845">MFAVFGLVVGHPDKYDETAVKPRLPQQVVLHHERYELEPQAPHLKTYEEVLNGFYSAAGLPEGWTERVATRFGTTAGLKGREHLRAALQTLGFELR</sequence>
<keyword evidence="5" id="KW-1185">Reference proteome</keyword>
<dbReference type="RefSeq" id="WP_199236908.1">
    <property type="nucleotide sequence ID" value="NZ_SLWR01000002.1"/>
</dbReference>
<protein>
    <recommendedName>
        <fullName evidence="6">Nitroreductase family protein</fullName>
    </recommendedName>
</protein>
<evidence type="ECO:0000256" key="3">
    <source>
        <dbReference type="ARBA" id="ARBA00023002"/>
    </source>
</evidence>
<keyword evidence="1" id="KW-0285">Flavoprotein</keyword>
<dbReference type="PANTHER" id="PTHR43425">
    <property type="entry name" value="OXYGEN-INSENSITIVE NADPH NITROREDUCTASE"/>
    <property type="match status" value="1"/>
</dbReference>
<dbReference type="PANTHER" id="PTHR43425:SF2">
    <property type="entry name" value="OXYGEN-INSENSITIVE NADPH NITROREDUCTASE"/>
    <property type="match status" value="1"/>
</dbReference>
<dbReference type="InterPro" id="IPR000415">
    <property type="entry name" value="Nitroreductase-like"/>
</dbReference>
<dbReference type="EMBL" id="SLWR01000002">
    <property type="protein sequence ID" value="TCO50422.1"/>
    <property type="molecule type" value="Genomic_DNA"/>
</dbReference>
<gene>
    <name evidence="4" type="ORF">EV646_102496</name>
</gene>
<organism evidence="4 5">
    <name type="scientific">Kribbella antiqua</name>
    <dbReference type="NCBI Taxonomy" id="2512217"/>
    <lineage>
        <taxon>Bacteria</taxon>
        <taxon>Bacillati</taxon>
        <taxon>Actinomycetota</taxon>
        <taxon>Actinomycetes</taxon>
        <taxon>Propionibacteriales</taxon>
        <taxon>Kribbellaceae</taxon>
        <taxon>Kribbella</taxon>
    </lineage>
</organism>
<evidence type="ECO:0000313" key="5">
    <source>
        <dbReference type="Proteomes" id="UP000295573"/>
    </source>
</evidence>
<dbReference type="Proteomes" id="UP000295573">
    <property type="component" value="Unassembled WGS sequence"/>
</dbReference>
<evidence type="ECO:0008006" key="6">
    <source>
        <dbReference type="Google" id="ProtNLM"/>
    </source>
</evidence>
<keyword evidence="2" id="KW-0288">FMN</keyword>
<keyword evidence="3" id="KW-0560">Oxidoreductase</keyword>
<dbReference type="InterPro" id="IPR016446">
    <property type="entry name" value="Flavin_OxRdtase_Frp"/>
</dbReference>
<name>A0A4R2IZM5_9ACTN</name>
<evidence type="ECO:0000313" key="4">
    <source>
        <dbReference type="EMBL" id="TCO50422.1"/>
    </source>
</evidence>
<accession>A0A4R2IZM5</accession>
<dbReference type="AlphaFoldDB" id="A0A4R2IZM5"/>
<evidence type="ECO:0000256" key="1">
    <source>
        <dbReference type="ARBA" id="ARBA00022630"/>
    </source>
</evidence>
<evidence type="ECO:0000256" key="2">
    <source>
        <dbReference type="ARBA" id="ARBA00022643"/>
    </source>
</evidence>